<dbReference type="NCBIfam" id="NF003765">
    <property type="entry name" value="PRK05359.1"/>
    <property type="match status" value="1"/>
</dbReference>
<dbReference type="GO" id="GO:0003676">
    <property type="term" value="F:nucleic acid binding"/>
    <property type="evidence" value="ECO:0007669"/>
    <property type="project" value="InterPro"/>
</dbReference>
<dbReference type="InterPro" id="IPR013520">
    <property type="entry name" value="Ribonucl_H"/>
</dbReference>
<feature type="domain" description="Exonuclease" evidence="7">
    <location>
        <begin position="20"/>
        <end position="193"/>
    </location>
</feature>
<dbReference type="Gene3D" id="3.30.420.10">
    <property type="entry name" value="Ribonuclease H-like superfamily/Ribonuclease H"/>
    <property type="match status" value="1"/>
</dbReference>
<keyword evidence="3 6" id="KW-0378">Hydrolase</keyword>
<dbReference type="Proteomes" id="UP000006690">
    <property type="component" value="Chromosome"/>
</dbReference>
<dbReference type="GO" id="GO:0005737">
    <property type="term" value="C:cytoplasm"/>
    <property type="evidence" value="ECO:0007669"/>
    <property type="project" value="UniProtKB-SubCell"/>
</dbReference>
<comment type="subcellular location">
    <subcellularLocation>
        <location evidence="6">Cytoplasm</location>
    </subcellularLocation>
</comment>
<organism evidence="8 9">
    <name type="scientific">Pantoea ananatis (strain AJ13355)</name>
    <dbReference type="NCBI Taxonomy" id="932677"/>
    <lineage>
        <taxon>Bacteria</taxon>
        <taxon>Pseudomonadati</taxon>
        <taxon>Pseudomonadota</taxon>
        <taxon>Gammaproteobacteria</taxon>
        <taxon>Enterobacterales</taxon>
        <taxon>Erwiniaceae</taxon>
        <taxon>Pantoea</taxon>
    </lineage>
</organism>
<evidence type="ECO:0000313" key="9">
    <source>
        <dbReference type="Proteomes" id="UP000006690"/>
    </source>
</evidence>
<dbReference type="GO" id="GO:0000175">
    <property type="term" value="F:3'-5'-RNA exonuclease activity"/>
    <property type="evidence" value="ECO:0007669"/>
    <property type="project" value="InterPro"/>
</dbReference>
<reference evidence="9" key="1">
    <citation type="journal article" date="2012" name="Appl. Microbiol. Biotechnol.">
        <title>The complete genome sequence of Pantoea ananatis AJ13355, an organism with great biotechnological potential.</title>
        <authorList>
            <person name="Hara Y."/>
            <person name="Kadotani N."/>
            <person name="Izui H."/>
            <person name="Katashkina J.I."/>
            <person name="Kuvaeva T.M."/>
            <person name="Andreeva I.G."/>
            <person name="Golubeva L.I."/>
            <person name="Malko D.B."/>
            <person name="Makeev V.J."/>
            <person name="Mashko S.V."/>
            <person name="Kozlov Y.I."/>
        </authorList>
    </citation>
    <scope>NUCLEOTIDE SEQUENCE [LARGE SCALE GENOMIC DNA]</scope>
    <source>
        <strain evidence="9">AJ13355</strain>
    </source>
</reference>
<dbReference type="PANTHER" id="PTHR11046">
    <property type="entry name" value="OLIGORIBONUCLEASE, MITOCHONDRIAL"/>
    <property type="match status" value="1"/>
</dbReference>
<dbReference type="EMBL" id="AP012032">
    <property type="protein sequence ID" value="BAK12851.1"/>
    <property type="molecule type" value="Genomic_DNA"/>
</dbReference>
<evidence type="ECO:0000256" key="5">
    <source>
        <dbReference type="ARBA" id="ARBA00070964"/>
    </source>
</evidence>
<dbReference type="PANTHER" id="PTHR11046:SF0">
    <property type="entry name" value="OLIGORIBONUCLEASE, MITOCHONDRIAL"/>
    <property type="match status" value="1"/>
</dbReference>
<evidence type="ECO:0000256" key="4">
    <source>
        <dbReference type="ARBA" id="ARBA00022839"/>
    </source>
</evidence>
<comment type="function">
    <text evidence="6">3'-to-5' exoribonuclease specific for small oligoribonucleotides.</text>
</comment>
<dbReference type="EC" id="3.1.-.-" evidence="6"/>
<dbReference type="KEGG" id="paj:PAJ_2771"/>
<dbReference type="AlphaFoldDB" id="A0A0H3L0K1"/>
<dbReference type="GO" id="GO:0006259">
    <property type="term" value="P:DNA metabolic process"/>
    <property type="evidence" value="ECO:0007669"/>
    <property type="project" value="UniProtKB-ARBA"/>
</dbReference>
<keyword evidence="6" id="KW-0963">Cytoplasm</keyword>
<evidence type="ECO:0000256" key="2">
    <source>
        <dbReference type="ARBA" id="ARBA00022722"/>
    </source>
</evidence>
<evidence type="ECO:0000256" key="6">
    <source>
        <dbReference type="HAMAP-Rule" id="MF_00045"/>
    </source>
</evidence>
<dbReference type="InterPro" id="IPR022894">
    <property type="entry name" value="Oligoribonuclease"/>
</dbReference>
<dbReference type="SUPFAM" id="SSF53098">
    <property type="entry name" value="Ribonuclease H-like"/>
    <property type="match status" value="1"/>
</dbReference>
<dbReference type="HOGENOM" id="CLU_064761_2_0_6"/>
<evidence type="ECO:0000259" key="7">
    <source>
        <dbReference type="SMART" id="SM00479"/>
    </source>
</evidence>
<dbReference type="PATRIC" id="fig|932677.3.peg.3239"/>
<keyword evidence="4 6" id="KW-0269">Exonuclease</keyword>
<dbReference type="InterPro" id="IPR036397">
    <property type="entry name" value="RNaseH_sf"/>
</dbReference>
<name>A0A0H3L0K1_PANAA</name>
<protein>
    <recommendedName>
        <fullName evidence="5 6">Oligoribonuclease</fullName>
        <ecNumber evidence="6">3.1.-.-</ecNumber>
    </recommendedName>
</protein>
<dbReference type="CDD" id="cd06135">
    <property type="entry name" value="Orn"/>
    <property type="match status" value="1"/>
</dbReference>
<accession>A0A0H3L0K1</accession>
<dbReference type="Pfam" id="PF00929">
    <property type="entry name" value="RNase_T"/>
    <property type="match status" value="1"/>
</dbReference>
<evidence type="ECO:0000256" key="3">
    <source>
        <dbReference type="ARBA" id="ARBA00022801"/>
    </source>
</evidence>
<sequence length="194" mass="22103">MMNDDSATTGNSMATGNENNLIWIDLEMTGLDPERDRIIEIATIVTDADLNILAEGPVMAVHQSDAQLALMDEWNVRTHTNSGLVERVKASKIDDRAAEKATIEFLQQWVPANTSPICGNSIGQDRRFLFKYMPELEAYFHYRYLDVSTLKELARRWKPDILPGFKKSGSHQALDDIRESVAELAYYRQHFLQL</sequence>
<comment type="similarity">
    <text evidence="1 6">Belongs to the oligoribonuclease family.</text>
</comment>
<dbReference type="InterPro" id="IPR012337">
    <property type="entry name" value="RNaseH-like_sf"/>
</dbReference>
<keyword evidence="2 6" id="KW-0540">Nuclease</keyword>
<dbReference type="SMART" id="SM00479">
    <property type="entry name" value="EXOIII"/>
    <property type="match status" value="1"/>
</dbReference>
<feature type="active site" evidence="6">
    <location>
        <position position="142"/>
    </location>
</feature>
<evidence type="ECO:0000256" key="1">
    <source>
        <dbReference type="ARBA" id="ARBA00009921"/>
    </source>
</evidence>
<dbReference type="eggNOG" id="COG1949">
    <property type="taxonomic scope" value="Bacteria"/>
</dbReference>
<dbReference type="FunFam" id="3.30.420.10:FF:000003">
    <property type="entry name" value="Oligoribonuclease"/>
    <property type="match status" value="1"/>
</dbReference>
<proteinExistence type="inferred from homology"/>
<dbReference type="HAMAP" id="MF_00045">
    <property type="entry name" value="Oligoribonuclease"/>
    <property type="match status" value="1"/>
</dbReference>
<gene>
    <name evidence="6 8" type="primary">orn</name>
    <name evidence="8" type="ordered locus">PAJ_2771</name>
</gene>
<evidence type="ECO:0000313" key="8">
    <source>
        <dbReference type="EMBL" id="BAK12851.1"/>
    </source>
</evidence>